<sequence>MNKTNKYSFKKGFLQVRQKDADEVRGLIMKAIGINNRISWSKRLNGHIEPKVSEAMEIEAIFRRFGIKDVWGVE</sequence>
<organism evidence="1 2">
    <name type="scientific">Porphyromonas gingivalis</name>
    <name type="common">Bacteroides gingivalis</name>
    <dbReference type="NCBI Taxonomy" id="837"/>
    <lineage>
        <taxon>Bacteria</taxon>
        <taxon>Pseudomonadati</taxon>
        <taxon>Bacteroidota</taxon>
        <taxon>Bacteroidia</taxon>
        <taxon>Bacteroidales</taxon>
        <taxon>Porphyromonadaceae</taxon>
        <taxon>Porphyromonas</taxon>
    </lineage>
</organism>
<evidence type="ECO:0000313" key="2">
    <source>
        <dbReference type="Proteomes" id="UP001179501"/>
    </source>
</evidence>
<gene>
    <name evidence="1" type="ORF">NY151_08100</name>
</gene>
<dbReference type="EMBL" id="CP116614">
    <property type="protein sequence ID" value="WCG02615.1"/>
    <property type="molecule type" value="Genomic_DNA"/>
</dbReference>
<reference evidence="1" key="1">
    <citation type="submission" date="2023-01" db="EMBL/GenBank/DDBJ databases">
        <title>Phages are important unrecognized players in the ecology of the oral pathogen Porphyromonas gingivalis.</title>
        <authorList>
            <person name="Matrishin C.B."/>
            <person name="Kauffman K.M."/>
        </authorList>
    </citation>
    <scope>NUCLEOTIDE SEQUENCE</scope>
    <source>
        <strain evidence="1">ATCC 49417</strain>
    </source>
</reference>
<dbReference type="AlphaFoldDB" id="A0AAF0BDQ9"/>
<evidence type="ECO:0000313" key="1">
    <source>
        <dbReference type="EMBL" id="WCG02615.1"/>
    </source>
</evidence>
<dbReference type="RefSeq" id="WP_077083618.1">
    <property type="nucleotide sequence ID" value="NZ_CP116614.1"/>
</dbReference>
<proteinExistence type="predicted"/>
<dbReference type="Proteomes" id="UP001179501">
    <property type="component" value="Chromosome"/>
</dbReference>
<accession>A0AAF0BDQ9</accession>
<name>A0AAF0BDQ9_PORGN</name>
<protein>
    <submittedName>
        <fullName evidence="1">Uncharacterized protein</fullName>
    </submittedName>
</protein>